<gene>
    <name evidence="1" type="ORF">GWK17_19455</name>
</gene>
<dbReference type="EMBL" id="JAAVUM010000018">
    <property type="protein sequence ID" value="NKE07629.1"/>
    <property type="molecule type" value="Genomic_DNA"/>
</dbReference>
<protein>
    <recommendedName>
        <fullName evidence="3">Zorya protein ZorC EH domain-containing protein</fullName>
    </recommendedName>
</protein>
<dbReference type="RefSeq" id="WP_167834020.1">
    <property type="nucleotide sequence ID" value="NZ_JAAVUM010000018.1"/>
</dbReference>
<reference evidence="1 2" key="1">
    <citation type="submission" date="2020-03" db="EMBL/GenBank/DDBJ databases">
        <authorList>
            <person name="Sun Q."/>
        </authorList>
    </citation>
    <scope>NUCLEOTIDE SEQUENCE [LARGE SCALE GENOMIC DNA]</scope>
    <source>
        <strain evidence="1 2">KACC 21451</strain>
    </source>
</reference>
<dbReference type="AlphaFoldDB" id="A0A846TLH2"/>
<accession>A0A846TLH2</accession>
<evidence type="ECO:0000313" key="2">
    <source>
        <dbReference type="Proteomes" id="UP000587942"/>
    </source>
</evidence>
<evidence type="ECO:0000313" key="1">
    <source>
        <dbReference type="EMBL" id="NKE07629.1"/>
    </source>
</evidence>
<evidence type="ECO:0008006" key="3">
    <source>
        <dbReference type="Google" id="ProtNLM"/>
    </source>
</evidence>
<name>A0A846TLH2_9BACI</name>
<sequence>MRYFYKPVLITEWVDREIKERRRLPFNTEKFRSLIAELEVQTKILLEESFNRFKTWLDRLSPEKLLAFTFIFPKIQNMMAVQYLVHKLNLFSKKDVRVFDYALHSSYHNNVFDETWEIAKEAYSGRKESITLGWSKDKILLWDLLMEDGRPISKQIHQYASMYEFDKLIEFLMVEKGHLFYQDLLFNMFVNGTTALYKAYQTEFIEYFRRADNTKRQMLVEGFVRSQSCYEVTDISDEIFSKLQTHVKSPMKWSDVKQKEKDEFHSWYMSKELFDFFGENREGGERFNYWKKYSRRIQRLIHLPHDATIFMYFSDVVIIEKMTGGAIYIYDRSWFDDKFDVKVSIYEKHYKPNILVPARYRIYRNSYMDTSLTPDEGRMMHYTGWQGRVNRYLRDKLGWDV</sequence>
<dbReference type="Proteomes" id="UP000587942">
    <property type="component" value="Unassembled WGS sequence"/>
</dbReference>
<proteinExistence type="predicted"/>
<organism evidence="1 2">
    <name type="scientific">Mesobacillus selenatarsenatis</name>
    <dbReference type="NCBI Taxonomy" id="388741"/>
    <lineage>
        <taxon>Bacteria</taxon>
        <taxon>Bacillati</taxon>
        <taxon>Bacillota</taxon>
        <taxon>Bacilli</taxon>
        <taxon>Bacillales</taxon>
        <taxon>Bacillaceae</taxon>
        <taxon>Mesobacillus</taxon>
    </lineage>
</organism>
<comment type="caution">
    <text evidence="1">The sequence shown here is derived from an EMBL/GenBank/DDBJ whole genome shotgun (WGS) entry which is preliminary data.</text>
</comment>